<dbReference type="RefSeq" id="WP_387700854.1">
    <property type="nucleotide sequence ID" value="NZ_JBIAMX010000008.1"/>
</dbReference>
<keyword evidence="2" id="KW-1185">Reference proteome</keyword>
<dbReference type="PROSITE" id="PS51257">
    <property type="entry name" value="PROKAR_LIPOPROTEIN"/>
    <property type="match status" value="1"/>
</dbReference>
<gene>
    <name evidence="1" type="ORF">ACFYTF_15600</name>
</gene>
<dbReference type="EMBL" id="JBIAMX010000008">
    <property type="protein sequence ID" value="MFF0544255.1"/>
    <property type="molecule type" value="Genomic_DNA"/>
</dbReference>
<evidence type="ECO:0008006" key="3">
    <source>
        <dbReference type="Google" id="ProtNLM"/>
    </source>
</evidence>
<reference evidence="1 2" key="1">
    <citation type="submission" date="2024-10" db="EMBL/GenBank/DDBJ databases">
        <title>The Natural Products Discovery Center: Release of the First 8490 Sequenced Strains for Exploring Actinobacteria Biosynthetic Diversity.</title>
        <authorList>
            <person name="Kalkreuter E."/>
            <person name="Kautsar S.A."/>
            <person name="Yang D."/>
            <person name="Bader C.D."/>
            <person name="Teijaro C.N."/>
            <person name="Fluegel L."/>
            <person name="Davis C.M."/>
            <person name="Simpson J.R."/>
            <person name="Lauterbach L."/>
            <person name="Steele A.D."/>
            <person name="Gui C."/>
            <person name="Meng S."/>
            <person name="Li G."/>
            <person name="Viehrig K."/>
            <person name="Ye F."/>
            <person name="Su P."/>
            <person name="Kiefer A.F."/>
            <person name="Nichols A."/>
            <person name="Cepeda A.J."/>
            <person name="Yan W."/>
            <person name="Fan B."/>
            <person name="Jiang Y."/>
            <person name="Adhikari A."/>
            <person name="Zheng C.-J."/>
            <person name="Schuster L."/>
            <person name="Cowan T.M."/>
            <person name="Smanski M.J."/>
            <person name="Chevrette M.G."/>
            <person name="De Carvalho L.P.S."/>
            <person name="Shen B."/>
        </authorList>
    </citation>
    <scope>NUCLEOTIDE SEQUENCE [LARGE SCALE GENOMIC DNA]</scope>
    <source>
        <strain evidence="1 2">NPDC004045</strain>
    </source>
</reference>
<protein>
    <recommendedName>
        <fullName evidence="3">Lipoprotein</fullName>
    </recommendedName>
</protein>
<evidence type="ECO:0000313" key="2">
    <source>
        <dbReference type="Proteomes" id="UP001601444"/>
    </source>
</evidence>
<sequence>MSPEVCRRVVVALFVLVGAGSLLTACGSDGPPRQAGDCGFFSQDKTGRRSSMAFQRRACTDPEAVLRLIAVKSKSACADPAYGREYGRRGIGRTRYHDCAQINARVGECVNDAEAQYAHLYKLRKVACGTAGAYRVDTRIDRNDPQVCGLRVPTAKAVAVTFRNPPLSYCFVR</sequence>
<name>A0ABW6PPC2_9NOCA</name>
<organism evidence="1 2">
    <name type="scientific">Nocardia thailandica</name>
    <dbReference type="NCBI Taxonomy" id="257275"/>
    <lineage>
        <taxon>Bacteria</taxon>
        <taxon>Bacillati</taxon>
        <taxon>Actinomycetota</taxon>
        <taxon>Actinomycetes</taxon>
        <taxon>Mycobacteriales</taxon>
        <taxon>Nocardiaceae</taxon>
        <taxon>Nocardia</taxon>
    </lineage>
</organism>
<dbReference type="Proteomes" id="UP001601444">
    <property type="component" value="Unassembled WGS sequence"/>
</dbReference>
<evidence type="ECO:0000313" key="1">
    <source>
        <dbReference type="EMBL" id="MFF0544255.1"/>
    </source>
</evidence>
<comment type="caution">
    <text evidence="1">The sequence shown here is derived from an EMBL/GenBank/DDBJ whole genome shotgun (WGS) entry which is preliminary data.</text>
</comment>
<accession>A0ABW6PPC2</accession>
<proteinExistence type="predicted"/>